<proteinExistence type="predicted"/>
<dbReference type="OrthoDB" id="2434756at2759"/>
<protein>
    <recommendedName>
        <fullName evidence="3">NADH dehydrogenase [ubiquinone] 1 alpha subcomplex assembly factor 4</fullName>
    </recommendedName>
</protein>
<organism evidence="2">
    <name type="scientific">Octopus bimaculoides</name>
    <name type="common">California two-spotted octopus</name>
    <dbReference type="NCBI Taxonomy" id="37653"/>
    <lineage>
        <taxon>Eukaryota</taxon>
        <taxon>Metazoa</taxon>
        <taxon>Spiralia</taxon>
        <taxon>Lophotrochozoa</taxon>
        <taxon>Mollusca</taxon>
        <taxon>Cephalopoda</taxon>
        <taxon>Coleoidea</taxon>
        <taxon>Octopodiformes</taxon>
        <taxon>Octopoda</taxon>
        <taxon>Incirrata</taxon>
        <taxon>Octopodidae</taxon>
        <taxon>Octopus</taxon>
    </lineage>
</organism>
<name>A0A0L8FKQ9_OCTBM</name>
<evidence type="ECO:0000256" key="1">
    <source>
        <dbReference type="SAM" id="MobiDB-lite"/>
    </source>
</evidence>
<dbReference type="STRING" id="37653.A0A0L8FKQ9"/>
<dbReference type="AlphaFoldDB" id="A0A0L8FKQ9"/>
<sequence length="234" mass="26996">MSTLLFIKVMYQAQKGKTPPTTTTFFSSFFSYTNLRFPLRRIRLCKKKMAKIGVWLVGKQATYHTATPAPEPGPVIYSKDELLHERLKVVRVESIGPANKPFKNPKLPDRSTTLPEPKYGVVEPAHVPPGRVTISQALNLISQHQTNPKLYSTSHIASEYKLELHNAQQILKYFQVFHMHIPKKMEEKFPHLLTVLKSQMSQMESERQRKLLDFAKEAKKPSKKEIREKNIEKS</sequence>
<gene>
    <name evidence="2" type="ORF">OCBIM_22016032mg</name>
</gene>
<dbReference type="PANTHER" id="PTHR13338:SF4">
    <property type="entry name" value="NADH DEHYDROGENASE [UBIQUINONE] 1 ALPHA SUBCOMPLEX ASSEMBLY FACTOR 4"/>
    <property type="match status" value="1"/>
</dbReference>
<dbReference type="KEGG" id="obi:106882715"/>
<dbReference type="EMBL" id="KQ429665">
    <property type="protein sequence ID" value="KOF65274.1"/>
    <property type="molecule type" value="Genomic_DNA"/>
</dbReference>
<evidence type="ECO:0000313" key="2">
    <source>
        <dbReference type="EMBL" id="KOF65274.1"/>
    </source>
</evidence>
<dbReference type="InterPro" id="IPR009622">
    <property type="entry name" value="NDUFAF4"/>
</dbReference>
<feature type="region of interest" description="Disordered" evidence="1">
    <location>
        <begin position="213"/>
        <end position="234"/>
    </location>
</feature>
<reference evidence="2" key="1">
    <citation type="submission" date="2015-07" db="EMBL/GenBank/DDBJ databases">
        <title>MeaNS - Measles Nucleotide Surveillance Program.</title>
        <authorList>
            <person name="Tran T."/>
            <person name="Druce J."/>
        </authorList>
    </citation>
    <scope>NUCLEOTIDE SEQUENCE</scope>
    <source>
        <strain evidence="2">UCB-OBI-ISO-001</strain>
        <tissue evidence="2">Gonad</tissue>
    </source>
</reference>
<dbReference type="GO" id="GO:0005739">
    <property type="term" value="C:mitochondrion"/>
    <property type="evidence" value="ECO:0007669"/>
    <property type="project" value="TreeGrafter"/>
</dbReference>
<accession>A0A0L8FKQ9</accession>
<dbReference type="PANTHER" id="PTHR13338">
    <property type="entry name" value="UPF0240 PROTEIN"/>
    <property type="match status" value="1"/>
</dbReference>
<dbReference type="GO" id="GO:0032981">
    <property type="term" value="P:mitochondrial respiratory chain complex I assembly"/>
    <property type="evidence" value="ECO:0007669"/>
    <property type="project" value="InterPro"/>
</dbReference>
<dbReference type="Pfam" id="PF06784">
    <property type="entry name" value="UPF0240"/>
    <property type="match status" value="1"/>
</dbReference>
<evidence type="ECO:0008006" key="3">
    <source>
        <dbReference type="Google" id="ProtNLM"/>
    </source>
</evidence>